<dbReference type="Proteomes" id="UP000029453">
    <property type="component" value="Unassembled WGS sequence"/>
</dbReference>
<feature type="domain" description="Tyr recombinase" evidence="2">
    <location>
        <begin position="6"/>
        <end position="180"/>
    </location>
</feature>
<dbReference type="CDD" id="cd01192">
    <property type="entry name" value="INT_C_like_3"/>
    <property type="match status" value="1"/>
</dbReference>
<sequence>MNIVQPIRDPIMIEQVKRYLLTSSPRYGERNRMLFVFGINVGLRVQDILKLRVMDVKGEHIVMREMKTDKQKWIKINPTLRKELKRYVANMDEFDFLFQSREGKNKPLTRDMAYKILKKAADDIGLVDIGTHTMRKTFGYHFYQKTKDIVLLQKIFNHSSPEVTMRYIGMDQDMMDKGIDDFGL</sequence>
<reference evidence="3 4" key="1">
    <citation type="submission" date="2012-10" db="EMBL/GenBank/DDBJ databases">
        <title>Draft Genome Sequence of Paenibacillus popilliae ATCC 14706T.</title>
        <authorList>
            <person name="Iiyama K."/>
            <person name="Mori K."/>
            <person name="Mon H."/>
            <person name="Chieda Y."/>
            <person name="Lee J.M."/>
            <person name="Kusakabe T."/>
            <person name="Tashiro K."/>
            <person name="Asano S."/>
            <person name="Yasunaga-Aoki C."/>
            <person name="Shimizu S."/>
        </authorList>
    </citation>
    <scope>NUCLEOTIDE SEQUENCE [LARGE SCALE GENOMIC DNA]</scope>
    <source>
        <strain evidence="3 4">ATCC 14706</strain>
    </source>
</reference>
<dbReference type="GO" id="GO:0015074">
    <property type="term" value="P:DNA integration"/>
    <property type="evidence" value="ECO:0007669"/>
    <property type="project" value="InterPro"/>
</dbReference>
<dbReference type="GO" id="GO:0003677">
    <property type="term" value="F:DNA binding"/>
    <property type="evidence" value="ECO:0007669"/>
    <property type="project" value="InterPro"/>
</dbReference>
<dbReference type="SUPFAM" id="SSF56349">
    <property type="entry name" value="DNA breaking-rejoining enzymes"/>
    <property type="match status" value="1"/>
</dbReference>
<name>M9M6F7_PAEPP</name>
<dbReference type="GO" id="GO:0006310">
    <property type="term" value="P:DNA recombination"/>
    <property type="evidence" value="ECO:0007669"/>
    <property type="project" value="UniProtKB-KW"/>
</dbReference>
<dbReference type="PROSITE" id="PS51898">
    <property type="entry name" value="TYR_RECOMBINASE"/>
    <property type="match status" value="1"/>
</dbReference>
<dbReference type="PANTHER" id="PTHR30349">
    <property type="entry name" value="PHAGE INTEGRASE-RELATED"/>
    <property type="match status" value="1"/>
</dbReference>
<evidence type="ECO:0000313" key="4">
    <source>
        <dbReference type="Proteomes" id="UP000029453"/>
    </source>
</evidence>
<organism evidence="3 4">
    <name type="scientific">Paenibacillus popilliae ATCC 14706</name>
    <dbReference type="NCBI Taxonomy" id="1212764"/>
    <lineage>
        <taxon>Bacteria</taxon>
        <taxon>Bacillati</taxon>
        <taxon>Bacillota</taxon>
        <taxon>Bacilli</taxon>
        <taxon>Bacillales</taxon>
        <taxon>Paenibacillaceae</taxon>
        <taxon>Paenibacillus</taxon>
    </lineage>
</organism>
<dbReference type="InterPro" id="IPR011010">
    <property type="entry name" value="DNA_brk_join_enz"/>
</dbReference>
<evidence type="ECO:0000313" key="3">
    <source>
        <dbReference type="EMBL" id="GAC43088.1"/>
    </source>
</evidence>
<dbReference type="OrthoDB" id="9788852at2"/>
<evidence type="ECO:0000256" key="1">
    <source>
        <dbReference type="ARBA" id="ARBA00023172"/>
    </source>
</evidence>
<proteinExistence type="predicted"/>
<dbReference type="InterPro" id="IPR002104">
    <property type="entry name" value="Integrase_catalytic"/>
</dbReference>
<keyword evidence="4" id="KW-1185">Reference proteome</keyword>
<gene>
    <name evidence="3" type="ORF">PPOP_2455</name>
</gene>
<dbReference type="InterPro" id="IPR013762">
    <property type="entry name" value="Integrase-like_cat_sf"/>
</dbReference>
<keyword evidence="1" id="KW-0233">DNA recombination</keyword>
<protein>
    <submittedName>
        <fullName evidence="3">Integrase</fullName>
    </submittedName>
</protein>
<accession>M9M6F7</accession>
<evidence type="ECO:0000259" key="2">
    <source>
        <dbReference type="PROSITE" id="PS51898"/>
    </source>
</evidence>
<dbReference type="EMBL" id="BALG01000183">
    <property type="protein sequence ID" value="GAC43088.1"/>
    <property type="molecule type" value="Genomic_DNA"/>
</dbReference>
<dbReference type="InterPro" id="IPR050090">
    <property type="entry name" value="Tyrosine_recombinase_XerCD"/>
</dbReference>
<dbReference type="Pfam" id="PF00589">
    <property type="entry name" value="Phage_integrase"/>
    <property type="match status" value="1"/>
</dbReference>
<dbReference type="RefSeq" id="WP_006286651.1">
    <property type="nucleotide sequence ID" value="NZ_BALG01000183.1"/>
</dbReference>
<dbReference type="PANTHER" id="PTHR30349:SF82">
    <property type="entry name" value="INTEGRASE_RECOMBINASE YOEC-RELATED"/>
    <property type="match status" value="1"/>
</dbReference>
<dbReference type="AlphaFoldDB" id="M9M6F7"/>
<dbReference type="Gene3D" id="1.10.443.10">
    <property type="entry name" value="Intergrase catalytic core"/>
    <property type="match status" value="1"/>
</dbReference>
<comment type="caution">
    <text evidence="3">The sequence shown here is derived from an EMBL/GenBank/DDBJ whole genome shotgun (WGS) entry which is preliminary data.</text>
</comment>